<feature type="domain" description="Type II methyltransferase M.TaqI-like" evidence="8">
    <location>
        <begin position="493"/>
        <end position="654"/>
    </location>
</feature>
<evidence type="ECO:0000256" key="4">
    <source>
        <dbReference type="ARBA" id="ARBA00022691"/>
    </source>
</evidence>
<dbReference type="InterPro" id="IPR029063">
    <property type="entry name" value="SAM-dependent_MTases_sf"/>
</dbReference>
<evidence type="ECO:0000256" key="3">
    <source>
        <dbReference type="ARBA" id="ARBA00022679"/>
    </source>
</evidence>
<proteinExistence type="predicted"/>
<dbReference type="GO" id="GO:0009007">
    <property type="term" value="F:site-specific DNA-methyltransferase (adenine-specific) activity"/>
    <property type="evidence" value="ECO:0007669"/>
    <property type="project" value="UniProtKB-EC"/>
</dbReference>
<evidence type="ECO:0000256" key="5">
    <source>
        <dbReference type="ARBA" id="ARBA00022747"/>
    </source>
</evidence>
<keyword evidence="10" id="KW-0378">Hydrolase</keyword>
<dbReference type="AlphaFoldDB" id="A0A5J4RF82"/>
<comment type="caution">
    <text evidence="10">The sequence shown here is derived from an EMBL/GenBank/DDBJ whole genome shotgun (WGS) entry which is preliminary data.</text>
</comment>
<dbReference type="PROSITE" id="PS00092">
    <property type="entry name" value="N6_MTASE"/>
    <property type="match status" value="1"/>
</dbReference>
<dbReference type="PANTHER" id="PTHR33841">
    <property type="entry name" value="DNA METHYLTRANSFERASE YEEA-RELATED"/>
    <property type="match status" value="1"/>
</dbReference>
<keyword evidence="4" id="KW-0949">S-adenosyl-L-methionine</keyword>
<organism evidence="10">
    <name type="scientific">termite gut metagenome</name>
    <dbReference type="NCBI Taxonomy" id="433724"/>
    <lineage>
        <taxon>unclassified sequences</taxon>
        <taxon>metagenomes</taxon>
        <taxon>organismal metagenomes</taxon>
    </lineage>
</organism>
<dbReference type="InterPro" id="IPR011639">
    <property type="entry name" value="MethylTrfase_TaqI-like_dom"/>
</dbReference>
<evidence type="ECO:0000259" key="9">
    <source>
        <dbReference type="Pfam" id="PF12950"/>
    </source>
</evidence>
<dbReference type="InterPro" id="IPR025931">
    <property type="entry name" value="TaqI_C"/>
</dbReference>
<sequence length="983" mass="113695">MKYEPVSTYSHKKQIASHAEKVRQAYALYAAYFLNPDIQENIRNSKEEQFQEGFLRELFVKILGYTLNPEPDYNLITEKKNETNSKKADGAIIIHGEVKGVIELKDHKTTDLKQVEAQAFGYKNNNRKTSYVIISNFEKLRFYIENTIDFEEFNLFTLTDDEFAVLWICLAYENIAKDLPKQLKNESTSNEDRITKKLYKDYSTFKQSLFNNMVEKNPQFDKLELFRKTQKLLDRFLFVFFAEDKGLLPPNSMNRIINQWDKRNEDSLNEYQPLYSRFKLYFKYMNEGHKGKTEDIFGYNGGLFKTDSLLEELVIDDDVLKENILKLVVYDFDTEVDVAILGHIFENSLSEIESVGTALAVAQNADIPVVTVSKRKKDGVFYTPRYITTYIVENTLGKLCSDKKTELILDESEYFFDKKRTKSETKRLSDKLTVYRNWLLSLTICDPACGSGAFLNAALDFLMNEHRLVDEMTAKLFGNAIVFPNIENAILENNLYGVDINEESVEIAQLSLWLRTAKPQRKLNSLSSNIKCGNSLISDPEVAGEKAFDWHKKFPQVFENGGFDVVIGNPPYLNMTKANTPDLNYYIDKYESVRTANSKNLYTLFNEKSMSLVRDNGLISFIIPEGFLKTRSYSDCVREMNNNGTIIKSVYFEDWVFEDATTGSMIFEFVKSNDDKYKLEEYLCNRAKKIFKIETNINPIIEKYNKLDSPVLLDSLNIFKGMAVKNRENFIFKDKGNNPDMFLLGNCIGRYNFKNQYYTDYSKLTIVGGTKNKSKHDISPRILIRRTGNFLCCVLLNEPALTESTLYSCSTVDDTLDIKYLLTILNSALLIYIVRQNMITNAQAFPQILMTDIQSLKIPCISKNKQQPFIDFADKMLSLNADLQTKQQRFLKRLSDNFTGIKITSVLEHFDELAFKQFLAELGKQKITLSLKQQDGWEEYFNECQSVCSSFASRIDTTDKEIDRIVYELYGLTEEEIEIVEEK</sequence>
<evidence type="ECO:0000256" key="7">
    <source>
        <dbReference type="ARBA" id="ARBA00047942"/>
    </source>
</evidence>
<accession>A0A5J4RF82</accession>
<keyword evidence="3" id="KW-0808">Transferase</keyword>
<dbReference type="InterPro" id="IPR002052">
    <property type="entry name" value="DNA_methylase_N6_adenine_CS"/>
</dbReference>
<dbReference type="GO" id="GO:0009307">
    <property type="term" value="P:DNA restriction-modification system"/>
    <property type="evidence" value="ECO:0007669"/>
    <property type="project" value="UniProtKB-KW"/>
</dbReference>
<dbReference type="SUPFAM" id="SSF116734">
    <property type="entry name" value="DNA methylase specificity domain"/>
    <property type="match status" value="1"/>
</dbReference>
<comment type="catalytic activity">
    <reaction evidence="7">
        <text>a 2'-deoxyadenosine in DNA + S-adenosyl-L-methionine = an N(6)-methyl-2'-deoxyadenosine in DNA + S-adenosyl-L-homocysteine + H(+)</text>
        <dbReference type="Rhea" id="RHEA:15197"/>
        <dbReference type="Rhea" id="RHEA-COMP:12418"/>
        <dbReference type="Rhea" id="RHEA-COMP:12419"/>
        <dbReference type="ChEBI" id="CHEBI:15378"/>
        <dbReference type="ChEBI" id="CHEBI:57856"/>
        <dbReference type="ChEBI" id="CHEBI:59789"/>
        <dbReference type="ChEBI" id="CHEBI:90615"/>
        <dbReference type="ChEBI" id="CHEBI:90616"/>
        <dbReference type="EC" id="2.1.1.72"/>
    </reaction>
</comment>
<dbReference type="Gene3D" id="3.90.220.20">
    <property type="entry name" value="DNA methylase specificity domains"/>
    <property type="match status" value="1"/>
</dbReference>
<dbReference type="GO" id="GO:0016787">
    <property type="term" value="F:hydrolase activity"/>
    <property type="evidence" value="ECO:0007669"/>
    <property type="project" value="UniProtKB-KW"/>
</dbReference>
<dbReference type="EMBL" id="SNRY01001207">
    <property type="protein sequence ID" value="KAA6332697.1"/>
    <property type="molecule type" value="Genomic_DNA"/>
</dbReference>
<dbReference type="PANTHER" id="PTHR33841:SF1">
    <property type="entry name" value="DNA METHYLTRANSFERASE A"/>
    <property type="match status" value="1"/>
</dbReference>
<dbReference type="InterPro" id="IPR044946">
    <property type="entry name" value="Restrct_endonuc_typeI_TRD_sf"/>
</dbReference>
<evidence type="ECO:0000313" key="10">
    <source>
        <dbReference type="EMBL" id="KAA6332697.1"/>
    </source>
</evidence>
<keyword evidence="5" id="KW-0680">Restriction system</keyword>
<evidence type="ECO:0000256" key="1">
    <source>
        <dbReference type="ARBA" id="ARBA00011900"/>
    </source>
</evidence>
<dbReference type="Gene3D" id="3.40.50.150">
    <property type="entry name" value="Vaccinia Virus protein VP39"/>
    <property type="match status" value="1"/>
</dbReference>
<dbReference type="GO" id="GO:0032259">
    <property type="term" value="P:methylation"/>
    <property type="evidence" value="ECO:0007669"/>
    <property type="project" value="UniProtKB-KW"/>
</dbReference>
<dbReference type="GO" id="GO:0003677">
    <property type="term" value="F:DNA binding"/>
    <property type="evidence" value="ECO:0007669"/>
    <property type="project" value="UniProtKB-KW"/>
</dbReference>
<gene>
    <name evidence="10" type="ORF">EZS27_018821</name>
</gene>
<feature type="domain" description="TaqI-like C-terminal specificity" evidence="9">
    <location>
        <begin position="742"/>
        <end position="856"/>
    </location>
</feature>
<dbReference type="SUPFAM" id="SSF53335">
    <property type="entry name" value="S-adenosyl-L-methionine-dependent methyltransferases"/>
    <property type="match status" value="1"/>
</dbReference>
<dbReference type="Pfam" id="PF12950">
    <property type="entry name" value="TaqI_C"/>
    <property type="match status" value="1"/>
</dbReference>
<dbReference type="PRINTS" id="PR00507">
    <property type="entry name" value="N12N6MTFRASE"/>
</dbReference>
<protein>
    <recommendedName>
        <fullName evidence="1">site-specific DNA-methyltransferase (adenine-specific)</fullName>
        <ecNumber evidence="1">2.1.1.72</ecNumber>
    </recommendedName>
</protein>
<evidence type="ECO:0000256" key="6">
    <source>
        <dbReference type="ARBA" id="ARBA00023125"/>
    </source>
</evidence>
<evidence type="ECO:0000259" key="8">
    <source>
        <dbReference type="Pfam" id="PF07669"/>
    </source>
</evidence>
<dbReference type="EC" id="2.1.1.72" evidence="1"/>
<name>A0A5J4RF82_9ZZZZ</name>
<dbReference type="InterPro" id="IPR050953">
    <property type="entry name" value="N4_N6_ade-DNA_methylase"/>
</dbReference>
<keyword evidence="2" id="KW-0489">Methyltransferase</keyword>
<keyword evidence="6" id="KW-0238">DNA-binding</keyword>
<evidence type="ECO:0000256" key="2">
    <source>
        <dbReference type="ARBA" id="ARBA00022603"/>
    </source>
</evidence>
<reference evidence="10" key="1">
    <citation type="submission" date="2019-03" db="EMBL/GenBank/DDBJ databases">
        <title>Single cell metagenomics reveals metabolic interactions within the superorganism composed of flagellate Streblomastix strix and complex community of Bacteroidetes bacteria on its surface.</title>
        <authorList>
            <person name="Treitli S.C."/>
            <person name="Kolisko M."/>
            <person name="Husnik F."/>
            <person name="Keeling P."/>
            <person name="Hampl V."/>
        </authorList>
    </citation>
    <scope>NUCLEOTIDE SEQUENCE</scope>
    <source>
        <strain evidence="10">STM</strain>
    </source>
</reference>
<dbReference type="Pfam" id="PF07669">
    <property type="entry name" value="Eco57I"/>
    <property type="match status" value="1"/>
</dbReference>